<dbReference type="InterPro" id="IPR002104">
    <property type="entry name" value="Integrase_catalytic"/>
</dbReference>
<evidence type="ECO:0000313" key="4">
    <source>
        <dbReference type="Proteomes" id="UP000199187"/>
    </source>
</evidence>
<gene>
    <name evidence="3" type="ORF">SAMN05192562_101269</name>
</gene>
<evidence type="ECO:0000256" key="1">
    <source>
        <dbReference type="ARBA" id="ARBA00023172"/>
    </source>
</evidence>
<keyword evidence="4" id="KW-1185">Reference proteome</keyword>
<reference evidence="4" key="1">
    <citation type="submission" date="2016-10" db="EMBL/GenBank/DDBJ databases">
        <authorList>
            <person name="Varghese N."/>
            <person name="Submissions S."/>
        </authorList>
    </citation>
    <scope>NUCLEOTIDE SEQUENCE [LARGE SCALE GENOMIC DNA]</scope>
    <source>
        <strain evidence="4">Ah-143</strain>
    </source>
</reference>
<feature type="domain" description="Tyr recombinase" evidence="2">
    <location>
        <begin position="1"/>
        <end position="70"/>
    </location>
</feature>
<dbReference type="GO" id="GO:0015074">
    <property type="term" value="P:DNA integration"/>
    <property type="evidence" value="ECO:0007669"/>
    <property type="project" value="InterPro"/>
</dbReference>
<dbReference type="Proteomes" id="UP000199187">
    <property type="component" value="Unassembled WGS sequence"/>
</dbReference>
<dbReference type="Pfam" id="PF00589">
    <property type="entry name" value="Phage_integrase"/>
    <property type="match status" value="1"/>
</dbReference>
<dbReference type="PROSITE" id="PS51898">
    <property type="entry name" value="TYR_RECOMBINASE"/>
    <property type="match status" value="1"/>
</dbReference>
<organism evidence="3 4">
    <name type="scientific">Kosakonia arachidis</name>
    <dbReference type="NCBI Taxonomy" id="551989"/>
    <lineage>
        <taxon>Bacteria</taxon>
        <taxon>Pseudomonadati</taxon>
        <taxon>Pseudomonadota</taxon>
        <taxon>Gammaproteobacteria</taxon>
        <taxon>Enterobacterales</taxon>
        <taxon>Enterobacteriaceae</taxon>
        <taxon>Kosakonia</taxon>
    </lineage>
</organism>
<dbReference type="InterPro" id="IPR011010">
    <property type="entry name" value="DNA_brk_join_enz"/>
</dbReference>
<dbReference type="GO" id="GO:0003677">
    <property type="term" value="F:DNA binding"/>
    <property type="evidence" value="ECO:0007669"/>
    <property type="project" value="InterPro"/>
</dbReference>
<dbReference type="GO" id="GO:0006310">
    <property type="term" value="P:DNA recombination"/>
    <property type="evidence" value="ECO:0007669"/>
    <property type="project" value="UniProtKB-KW"/>
</dbReference>
<proteinExistence type="predicted"/>
<name>A0A1I6XZR6_9ENTR</name>
<sequence length="95" mass="10651">MDDNNAWNAGLKKAGIEDFRFHDLRHTWASWLVQSGVPLSVLQEMGGWESIEMVQRYAHLAPNHLTEHARKIDAIFGNHDTNTTQGANQAGLKLA</sequence>
<dbReference type="AlphaFoldDB" id="A0A1I6XZR6"/>
<evidence type="ECO:0000313" key="3">
    <source>
        <dbReference type="EMBL" id="SFT43647.1"/>
    </source>
</evidence>
<dbReference type="InterPro" id="IPR013762">
    <property type="entry name" value="Integrase-like_cat_sf"/>
</dbReference>
<dbReference type="EMBL" id="FPAU01000001">
    <property type="protein sequence ID" value="SFT43647.1"/>
    <property type="molecule type" value="Genomic_DNA"/>
</dbReference>
<dbReference type="CDD" id="cd00796">
    <property type="entry name" value="INT_Rci_Hp1_C"/>
    <property type="match status" value="1"/>
</dbReference>
<protein>
    <submittedName>
        <fullName evidence="3">Phage integrase family protein</fullName>
    </submittedName>
</protein>
<accession>A0A1I6XZR6</accession>
<keyword evidence="1" id="KW-0233">DNA recombination</keyword>
<evidence type="ECO:0000259" key="2">
    <source>
        <dbReference type="PROSITE" id="PS51898"/>
    </source>
</evidence>
<dbReference type="SUPFAM" id="SSF56349">
    <property type="entry name" value="DNA breaking-rejoining enzymes"/>
    <property type="match status" value="1"/>
</dbReference>
<dbReference type="Gene3D" id="1.10.443.10">
    <property type="entry name" value="Intergrase catalytic core"/>
    <property type="match status" value="1"/>
</dbReference>